<accession>A0ABT5B5S3</accession>
<dbReference type="InterPro" id="IPR002306">
    <property type="entry name" value="Trp-tRNA-ligase"/>
</dbReference>
<dbReference type="CDD" id="cd00806">
    <property type="entry name" value="TrpRS_core"/>
    <property type="match status" value="1"/>
</dbReference>
<keyword evidence="11" id="KW-1185">Reference proteome</keyword>
<dbReference type="Gene3D" id="3.40.50.620">
    <property type="entry name" value="HUPs"/>
    <property type="match status" value="1"/>
</dbReference>
<dbReference type="EMBL" id="JAQNDN010000008">
    <property type="protein sequence ID" value="MDC0669480.1"/>
    <property type="molecule type" value="Genomic_DNA"/>
</dbReference>
<comment type="caution">
    <text evidence="10">The sequence shown here is derived from an EMBL/GenBank/DDBJ whole genome shotgun (WGS) entry which is preliminary data.</text>
</comment>
<dbReference type="EC" id="6.1.1.2" evidence="2 8"/>
<dbReference type="PROSITE" id="PS00178">
    <property type="entry name" value="AA_TRNA_LIGASE_I"/>
    <property type="match status" value="1"/>
</dbReference>
<dbReference type="GO" id="GO:0004830">
    <property type="term" value="F:tryptophan-tRNA ligase activity"/>
    <property type="evidence" value="ECO:0007669"/>
    <property type="project" value="UniProtKB-EC"/>
</dbReference>
<protein>
    <recommendedName>
        <fullName evidence="2 8">Tryptophan--tRNA ligase</fullName>
        <ecNumber evidence="2 8">6.1.1.2</ecNumber>
    </recommendedName>
</protein>
<dbReference type="InterPro" id="IPR001412">
    <property type="entry name" value="aa-tRNA-synth_I_CS"/>
</dbReference>
<dbReference type="PANTHER" id="PTHR43766:SF1">
    <property type="entry name" value="TRYPTOPHAN--TRNA LIGASE, MITOCHONDRIAL"/>
    <property type="match status" value="1"/>
</dbReference>
<keyword evidence="5 9" id="KW-0067">ATP-binding</keyword>
<dbReference type="NCBIfam" id="TIGR00233">
    <property type="entry name" value="trpS"/>
    <property type="match status" value="1"/>
</dbReference>
<dbReference type="InterPro" id="IPR014729">
    <property type="entry name" value="Rossmann-like_a/b/a_fold"/>
</dbReference>
<dbReference type="PANTHER" id="PTHR43766">
    <property type="entry name" value="TRYPTOPHAN--TRNA LIGASE, MITOCHONDRIAL"/>
    <property type="match status" value="1"/>
</dbReference>
<proteinExistence type="inferred from homology"/>
<dbReference type="RefSeq" id="WP_267684162.1">
    <property type="nucleotide sequence ID" value="NZ_JAQNDN010000008.1"/>
</dbReference>
<reference evidence="10 11" key="1">
    <citation type="submission" date="2022-11" db="EMBL/GenBank/DDBJ databases">
        <title>Minimal conservation of predation-associated metabolite biosynthetic gene clusters underscores biosynthetic potential of Myxococcota including descriptions for ten novel species: Archangium lansinium sp. nov., Myxococcus landrumus sp. nov., Nannocystis bai.</title>
        <authorList>
            <person name="Ahearne A."/>
            <person name="Stevens C."/>
            <person name="Dowd S."/>
        </authorList>
    </citation>
    <scope>NUCLEOTIDE SEQUENCE [LARGE SCALE GENOMIC DNA]</scope>
    <source>
        <strain evidence="10 11">NCELM</strain>
    </source>
</reference>
<evidence type="ECO:0000256" key="9">
    <source>
        <dbReference type="RuleBase" id="RU363036"/>
    </source>
</evidence>
<keyword evidence="3 9" id="KW-0436">Ligase</keyword>
<name>A0ABT5B5S3_9BACT</name>
<dbReference type="PRINTS" id="PR01039">
    <property type="entry name" value="TRNASYNTHTRP"/>
</dbReference>
<evidence type="ECO:0000256" key="8">
    <source>
        <dbReference type="NCBIfam" id="TIGR00233"/>
    </source>
</evidence>
<dbReference type="SUPFAM" id="SSF52374">
    <property type="entry name" value="Nucleotidylyl transferase"/>
    <property type="match status" value="1"/>
</dbReference>
<keyword evidence="6 9" id="KW-0648">Protein biosynthesis</keyword>
<evidence type="ECO:0000256" key="5">
    <source>
        <dbReference type="ARBA" id="ARBA00022840"/>
    </source>
</evidence>
<keyword evidence="7 9" id="KW-0030">Aminoacyl-tRNA synthetase</keyword>
<keyword evidence="4 9" id="KW-0547">Nucleotide-binding</keyword>
<dbReference type="Gene3D" id="1.10.240.10">
    <property type="entry name" value="Tyrosyl-Transfer RNA Synthetase"/>
    <property type="match status" value="1"/>
</dbReference>
<comment type="similarity">
    <text evidence="1 9">Belongs to the class-I aminoacyl-tRNA synthetase family.</text>
</comment>
<sequence>MDARKPRLLTGDRPTGPLHLGHLVGTLQSRVKLQESHECFIIVADLHSLTTRSRRDEIARLPNHVRDVVLDMLSVGVDPGRSTIYLQSGVPAVYDIAILLQMLTPVARLSGMQSIHDMAKNAGLGDADVPLGLLGYPVLQAADILMANAELVPVGADNEIHVTLARDIALHFNDAYGQVFAVPSPTVSATPALPGVNTVAGGADRKMSKSAGNAIWLKDAPDEVARKIRTLPGPAPGESNNAPLFRFAEAFIRDADELANLHAEYDRGAIGFAAVQDRVIEALEKTLVPIRERRAEFAADKHRIEEIIVDGTITARKVAYETLGKVRDAMGLENLWSGLVHATQSRAEERKKPFYQNQKG</sequence>
<gene>
    <name evidence="10" type="primary">trpS</name>
    <name evidence="10" type="ORF">POL58_17120</name>
</gene>
<dbReference type="InterPro" id="IPR002305">
    <property type="entry name" value="aa-tRNA-synth_Ic"/>
</dbReference>
<evidence type="ECO:0000256" key="4">
    <source>
        <dbReference type="ARBA" id="ARBA00022741"/>
    </source>
</evidence>
<evidence type="ECO:0000256" key="3">
    <source>
        <dbReference type="ARBA" id="ARBA00022598"/>
    </source>
</evidence>
<evidence type="ECO:0000256" key="2">
    <source>
        <dbReference type="ARBA" id="ARBA00013161"/>
    </source>
</evidence>
<evidence type="ECO:0000313" key="11">
    <source>
        <dbReference type="Proteomes" id="UP001217838"/>
    </source>
</evidence>
<dbReference type="Proteomes" id="UP001217838">
    <property type="component" value="Unassembled WGS sequence"/>
</dbReference>
<dbReference type="InterPro" id="IPR050203">
    <property type="entry name" value="Trp-tRNA_synthetase"/>
</dbReference>
<evidence type="ECO:0000256" key="7">
    <source>
        <dbReference type="ARBA" id="ARBA00023146"/>
    </source>
</evidence>
<evidence type="ECO:0000256" key="6">
    <source>
        <dbReference type="ARBA" id="ARBA00022917"/>
    </source>
</evidence>
<organism evidence="10 11">
    <name type="scientific">Nannocystis radixulma</name>
    <dbReference type="NCBI Taxonomy" id="2995305"/>
    <lineage>
        <taxon>Bacteria</taxon>
        <taxon>Pseudomonadati</taxon>
        <taxon>Myxococcota</taxon>
        <taxon>Polyangia</taxon>
        <taxon>Nannocystales</taxon>
        <taxon>Nannocystaceae</taxon>
        <taxon>Nannocystis</taxon>
    </lineage>
</organism>
<evidence type="ECO:0000256" key="1">
    <source>
        <dbReference type="ARBA" id="ARBA00005594"/>
    </source>
</evidence>
<evidence type="ECO:0000313" key="10">
    <source>
        <dbReference type="EMBL" id="MDC0669480.1"/>
    </source>
</evidence>
<dbReference type="Pfam" id="PF00579">
    <property type="entry name" value="tRNA-synt_1b"/>
    <property type="match status" value="1"/>
</dbReference>